<name>A0A2D2AX33_9CAUL</name>
<dbReference type="EMBL" id="CP024201">
    <property type="protein sequence ID" value="ATQ42497.1"/>
    <property type="molecule type" value="Genomic_DNA"/>
</dbReference>
<keyword evidence="3" id="KW-1185">Reference proteome</keyword>
<evidence type="ECO:0000259" key="1">
    <source>
        <dbReference type="Pfam" id="PF10135"/>
    </source>
</evidence>
<dbReference type="Proteomes" id="UP000228945">
    <property type="component" value="Chromosome"/>
</dbReference>
<evidence type="ECO:0000313" key="3">
    <source>
        <dbReference type="Proteomes" id="UP000228945"/>
    </source>
</evidence>
<feature type="domain" description="Flagellar protein FlgJ N-terminal" evidence="1">
    <location>
        <begin position="47"/>
        <end position="94"/>
    </location>
</feature>
<dbReference type="KEGG" id="cmb:CSW64_08755"/>
<organism evidence="2 3">
    <name type="scientific">Caulobacter mirabilis</name>
    <dbReference type="NCBI Taxonomy" id="69666"/>
    <lineage>
        <taxon>Bacteria</taxon>
        <taxon>Pseudomonadati</taxon>
        <taxon>Pseudomonadota</taxon>
        <taxon>Alphaproteobacteria</taxon>
        <taxon>Caulobacterales</taxon>
        <taxon>Caulobacteraceae</taxon>
        <taxon>Caulobacter</taxon>
    </lineage>
</organism>
<dbReference type="AlphaFoldDB" id="A0A2D2AX33"/>
<sequence length="111" mass="11448">MDATITAPTSLYLSKPTAGSAADLAKRGQIAKTAQDFEASFIAAMLKPMFDSLPTDGPFGGGQAEGMWRSFLTDAIGKQIAKSGGVGVADSVQREMLKLQGLSSEGNVHGA</sequence>
<gene>
    <name evidence="2" type="ORF">CSW64_08755</name>
</gene>
<accession>A0A2D2AX33</accession>
<dbReference type="OrthoDB" id="7862954at2"/>
<dbReference type="RefSeq" id="WP_099621754.1">
    <property type="nucleotide sequence ID" value="NZ_CP024201.1"/>
</dbReference>
<proteinExistence type="predicted"/>
<dbReference type="InterPro" id="IPR019301">
    <property type="entry name" value="Flagellar_prot_FlgJ_N"/>
</dbReference>
<evidence type="ECO:0000313" key="2">
    <source>
        <dbReference type="EMBL" id="ATQ42497.1"/>
    </source>
</evidence>
<protein>
    <recommendedName>
        <fullName evidence="1">Flagellar protein FlgJ N-terminal domain-containing protein</fullName>
    </recommendedName>
</protein>
<dbReference type="Pfam" id="PF10135">
    <property type="entry name" value="Rod-binding"/>
    <property type="match status" value="1"/>
</dbReference>
<reference evidence="2 3" key="1">
    <citation type="submission" date="2017-10" db="EMBL/GenBank/DDBJ databases">
        <title>Genome sequence of Caulobacter mirabilis FWC38.</title>
        <authorList>
            <person name="Fiebig A."/>
            <person name="Crosson S."/>
        </authorList>
    </citation>
    <scope>NUCLEOTIDE SEQUENCE [LARGE SCALE GENOMIC DNA]</scope>
    <source>
        <strain evidence="2 3">FWC 38</strain>
    </source>
</reference>